<reference evidence="6 7" key="1">
    <citation type="submission" date="2024-10" db="EMBL/GenBank/DDBJ databases">
        <title>The Natural Products Discovery Center: Release of the First 8490 Sequenced Strains for Exploring Actinobacteria Biosynthetic Diversity.</title>
        <authorList>
            <person name="Kalkreuter E."/>
            <person name="Kautsar S.A."/>
            <person name="Yang D."/>
            <person name="Bader C.D."/>
            <person name="Teijaro C.N."/>
            <person name="Fluegel L."/>
            <person name="Davis C.M."/>
            <person name="Simpson J.R."/>
            <person name="Lauterbach L."/>
            <person name="Steele A.D."/>
            <person name="Gui C."/>
            <person name="Meng S."/>
            <person name="Li G."/>
            <person name="Viehrig K."/>
            <person name="Ye F."/>
            <person name="Su P."/>
            <person name="Kiefer A.F."/>
            <person name="Nichols A."/>
            <person name="Cepeda A.J."/>
            <person name="Yan W."/>
            <person name="Fan B."/>
            <person name="Jiang Y."/>
            <person name="Adhikari A."/>
            <person name="Zheng C.-J."/>
            <person name="Schuster L."/>
            <person name="Cowan T.M."/>
            <person name="Smanski M.J."/>
            <person name="Chevrette M.G."/>
            <person name="De Carvalho L.P.S."/>
            <person name="Shen B."/>
        </authorList>
    </citation>
    <scope>NUCLEOTIDE SEQUENCE [LARGE SCALE GENOMIC DNA]</scope>
    <source>
        <strain evidence="6 7">NPDC019377</strain>
    </source>
</reference>
<dbReference type="PANTHER" id="PTHR46796:SF6">
    <property type="entry name" value="ARAC SUBFAMILY"/>
    <property type="match status" value="1"/>
</dbReference>
<protein>
    <submittedName>
        <fullName evidence="6">Helix-turn-helix domain-containing protein</fullName>
    </submittedName>
</protein>
<dbReference type="InterPro" id="IPR035418">
    <property type="entry name" value="AraC-bd_2"/>
</dbReference>
<evidence type="ECO:0000313" key="7">
    <source>
        <dbReference type="Proteomes" id="UP001611494"/>
    </source>
</evidence>
<dbReference type="EMBL" id="JBIRYL010000003">
    <property type="protein sequence ID" value="MFI2231578.1"/>
    <property type="molecule type" value="Genomic_DNA"/>
</dbReference>
<feature type="region of interest" description="Disordered" evidence="4">
    <location>
        <begin position="309"/>
        <end position="328"/>
    </location>
</feature>
<dbReference type="Proteomes" id="UP001611494">
    <property type="component" value="Unassembled WGS sequence"/>
</dbReference>
<accession>A0ABW7VYD7</accession>
<dbReference type="SUPFAM" id="SSF46689">
    <property type="entry name" value="Homeodomain-like"/>
    <property type="match status" value="1"/>
</dbReference>
<dbReference type="PROSITE" id="PS01124">
    <property type="entry name" value="HTH_ARAC_FAMILY_2"/>
    <property type="match status" value="1"/>
</dbReference>
<name>A0ABW7VYD7_9NOCA</name>
<dbReference type="InterPro" id="IPR050204">
    <property type="entry name" value="AraC_XylS_family_regulators"/>
</dbReference>
<evidence type="ECO:0000256" key="2">
    <source>
        <dbReference type="ARBA" id="ARBA00023125"/>
    </source>
</evidence>
<dbReference type="InterPro" id="IPR018060">
    <property type="entry name" value="HTH_AraC"/>
</dbReference>
<evidence type="ECO:0000259" key="5">
    <source>
        <dbReference type="PROSITE" id="PS01124"/>
    </source>
</evidence>
<feature type="domain" description="HTH araC/xylS-type" evidence="5">
    <location>
        <begin position="201"/>
        <end position="299"/>
    </location>
</feature>
<dbReference type="Pfam" id="PF14525">
    <property type="entry name" value="AraC_binding_2"/>
    <property type="match status" value="1"/>
</dbReference>
<organism evidence="6 7">
    <name type="scientific">Nocardia testacea</name>
    <dbReference type="NCBI Taxonomy" id="248551"/>
    <lineage>
        <taxon>Bacteria</taxon>
        <taxon>Bacillati</taxon>
        <taxon>Actinomycetota</taxon>
        <taxon>Actinomycetes</taxon>
        <taxon>Mycobacteriales</taxon>
        <taxon>Nocardiaceae</taxon>
        <taxon>Nocardia</taxon>
    </lineage>
</organism>
<sequence length="328" mass="36965">MRYYRLTVANADEWTEVTDHFLKADHRYRDPADWWARIAVQESPSYTLLRSEQGGDHLMYRNRSHIRHGPSDYCWMVLPRRGEWLIQQQDRLTRVAAHRGFLLDLDRACRVLLPGSTAYALLLPRTRLERRLPAPEVRTALDMSTGLGRIVQSMLVATLAAQSDLTTPEFDAVCDRVTELLCLMLVGDLGPQHTHLIETADAIRAFVRENIGSGDVRLPAVARALGWSPRQLRAVLHRTGITYRELRRGEALRMARDLLARPGPESIAEIAARCGFTNTGFSTAFKSQYGETPRDFRQRRRADLLAVTAPAASGHGDDRAGFGIRDPG</sequence>
<keyword evidence="2" id="KW-0238">DNA-binding</keyword>
<evidence type="ECO:0000256" key="1">
    <source>
        <dbReference type="ARBA" id="ARBA00023015"/>
    </source>
</evidence>
<proteinExistence type="predicted"/>
<dbReference type="Gene3D" id="1.10.10.60">
    <property type="entry name" value="Homeodomain-like"/>
    <property type="match status" value="1"/>
</dbReference>
<dbReference type="InterPro" id="IPR009057">
    <property type="entry name" value="Homeodomain-like_sf"/>
</dbReference>
<keyword evidence="1" id="KW-0805">Transcription regulation</keyword>
<dbReference type="PANTHER" id="PTHR46796">
    <property type="entry name" value="HTH-TYPE TRANSCRIPTIONAL ACTIVATOR RHAS-RELATED"/>
    <property type="match status" value="1"/>
</dbReference>
<keyword evidence="3" id="KW-0804">Transcription</keyword>
<comment type="caution">
    <text evidence="6">The sequence shown here is derived from an EMBL/GenBank/DDBJ whole genome shotgun (WGS) entry which is preliminary data.</text>
</comment>
<dbReference type="RefSeq" id="WP_397062801.1">
    <property type="nucleotide sequence ID" value="NZ_JBIRYL010000003.1"/>
</dbReference>
<dbReference type="Pfam" id="PF12833">
    <property type="entry name" value="HTH_18"/>
    <property type="match status" value="1"/>
</dbReference>
<dbReference type="SMART" id="SM00342">
    <property type="entry name" value="HTH_ARAC"/>
    <property type="match status" value="1"/>
</dbReference>
<evidence type="ECO:0000256" key="3">
    <source>
        <dbReference type="ARBA" id="ARBA00023163"/>
    </source>
</evidence>
<evidence type="ECO:0000313" key="6">
    <source>
        <dbReference type="EMBL" id="MFI2231578.1"/>
    </source>
</evidence>
<evidence type="ECO:0000256" key="4">
    <source>
        <dbReference type="SAM" id="MobiDB-lite"/>
    </source>
</evidence>
<gene>
    <name evidence="6" type="ORF">ACH49Z_17170</name>
</gene>
<keyword evidence="7" id="KW-1185">Reference proteome</keyword>